<dbReference type="PANTHER" id="PTHR36435:SF1">
    <property type="entry name" value="CAAX AMINO TERMINAL PROTEASE FAMILY PROTEIN"/>
    <property type="match status" value="1"/>
</dbReference>
<protein>
    <submittedName>
        <fullName evidence="4">Membrane protease YdiL, CAAX protease family</fullName>
    </submittedName>
</protein>
<dbReference type="GO" id="GO:0004175">
    <property type="term" value="F:endopeptidase activity"/>
    <property type="evidence" value="ECO:0007669"/>
    <property type="project" value="UniProtKB-ARBA"/>
</dbReference>
<feature type="transmembrane region" description="Helical" evidence="2">
    <location>
        <begin position="735"/>
        <end position="757"/>
    </location>
</feature>
<feature type="transmembrane region" description="Helical" evidence="2">
    <location>
        <begin position="575"/>
        <end position="593"/>
    </location>
</feature>
<organism evidence="4 5">
    <name type="scientific">Rugamonas rubra</name>
    <dbReference type="NCBI Taxonomy" id="758825"/>
    <lineage>
        <taxon>Bacteria</taxon>
        <taxon>Pseudomonadati</taxon>
        <taxon>Pseudomonadota</taxon>
        <taxon>Betaproteobacteria</taxon>
        <taxon>Burkholderiales</taxon>
        <taxon>Oxalobacteraceae</taxon>
        <taxon>Telluria group</taxon>
        <taxon>Rugamonas</taxon>
    </lineage>
</organism>
<proteinExistence type="predicted"/>
<feature type="transmembrane region" description="Helical" evidence="2">
    <location>
        <begin position="551"/>
        <end position="569"/>
    </location>
</feature>
<feature type="transmembrane region" description="Helical" evidence="2">
    <location>
        <begin position="614"/>
        <end position="637"/>
    </location>
</feature>
<feature type="region of interest" description="Disordered" evidence="1">
    <location>
        <begin position="348"/>
        <end position="373"/>
    </location>
</feature>
<feature type="transmembrane region" description="Helical" evidence="2">
    <location>
        <begin position="168"/>
        <end position="188"/>
    </location>
</feature>
<keyword evidence="2" id="KW-0812">Transmembrane</keyword>
<feature type="transmembrane region" description="Helical" evidence="2">
    <location>
        <begin position="232"/>
        <end position="252"/>
    </location>
</feature>
<dbReference type="GO" id="GO:0006508">
    <property type="term" value="P:proteolysis"/>
    <property type="evidence" value="ECO:0007669"/>
    <property type="project" value="UniProtKB-KW"/>
</dbReference>
<evidence type="ECO:0000313" key="4">
    <source>
        <dbReference type="EMBL" id="SFM09197.1"/>
    </source>
</evidence>
<dbReference type="Pfam" id="PF02517">
    <property type="entry name" value="Rce1-like"/>
    <property type="match status" value="1"/>
</dbReference>
<accession>A0A1I4N1K2</accession>
<dbReference type="RefSeq" id="WP_093388207.1">
    <property type="nucleotide sequence ID" value="NZ_FOTW01000012.1"/>
</dbReference>
<feature type="transmembrane region" description="Helical" evidence="2">
    <location>
        <begin position="438"/>
        <end position="457"/>
    </location>
</feature>
<feature type="transmembrane region" description="Helical" evidence="2">
    <location>
        <begin position="294"/>
        <end position="312"/>
    </location>
</feature>
<reference evidence="4 5" key="1">
    <citation type="submission" date="2016-10" db="EMBL/GenBank/DDBJ databases">
        <authorList>
            <person name="de Groot N.N."/>
        </authorList>
    </citation>
    <scope>NUCLEOTIDE SEQUENCE [LARGE SCALE GENOMIC DNA]</scope>
    <source>
        <strain evidence="4 5">ATCC 43154</strain>
    </source>
</reference>
<feature type="transmembrane region" description="Helical" evidence="2">
    <location>
        <begin position="403"/>
        <end position="423"/>
    </location>
</feature>
<dbReference type="OrthoDB" id="9782250at2"/>
<keyword evidence="2" id="KW-0472">Membrane</keyword>
<evidence type="ECO:0000256" key="1">
    <source>
        <dbReference type="SAM" id="MobiDB-lite"/>
    </source>
</evidence>
<feature type="transmembrane region" description="Helical" evidence="2">
    <location>
        <begin position="194"/>
        <end position="212"/>
    </location>
</feature>
<feature type="transmembrane region" description="Helical" evidence="2">
    <location>
        <begin position="649"/>
        <end position="668"/>
    </location>
</feature>
<evidence type="ECO:0000313" key="5">
    <source>
        <dbReference type="Proteomes" id="UP000199470"/>
    </source>
</evidence>
<feature type="transmembrane region" description="Helical" evidence="2">
    <location>
        <begin position="769"/>
        <end position="800"/>
    </location>
</feature>
<name>A0A1I4N1K2_9BURK</name>
<dbReference type="EMBL" id="FOTW01000012">
    <property type="protein sequence ID" value="SFM09197.1"/>
    <property type="molecule type" value="Genomic_DNA"/>
</dbReference>
<dbReference type="InterPro" id="IPR003675">
    <property type="entry name" value="Rce1/LyrA-like_dom"/>
</dbReference>
<dbReference type="GO" id="GO:0080120">
    <property type="term" value="P:CAAX-box protein maturation"/>
    <property type="evidence" value="ECO:0007669"/>
    <property type="project" value="UniProtKB-ARBA"/>
</dbReference>
<dbReference type="Proteomes" id="UP000199470">
    <property type="component" value="Unassembled WGS sequence"/>
</dbReference>
<feature type="transmembrane region" description="Helical" evidence="2">
    <location>
        <begin position="53"/>
        <end position="71"/>
    </location>
</feature>
<feature type="transmembrane region" description="Helical" evidence="2">
    <location>
        <begin position="512"/>
        <end position="539"/>
    </location>
</feature>
<dbReference type="PANTHER" id="PTHR36435">
    <property type="entry name" value="SLR1288 PROTEIN"/>
    <property type="match status" value="1"/>
</dbReference>
<feature type="transmembrane region" description="Helical" evidence="2">
    <location>
        <begin position="806"/>
        <end position="826"/>
    </location>
</feature>
<feature type="transmembrane region" description="Helical" evidence="2">
    <location>
        <begin position="688"/>
        <end position="709"/>
    </location>
</feature>
<keyword evidence="2" id="KW-1133">Transmembrane helix</keyword>
<feature type="domain" description="CAAX prenyl protease 2/Lysostaphin resistance protein A-like" evidence="3">
    <location>
        <begin position="735"/>
        <end position="819"/>
    </location>
</feature>
<dbReference type="AlphaFoldDB" id="A0A1I4N1K2"/>
<dbReference type="InterPro" id="IPR052710">
    <property type="entry name" value="CAAX_protease"/>
</dbReference>
<dbReference type="STRING" id="758825.SAMN02982985_02701"/>
<evidence type="ECO:0000256" key="2">
    <source>
        <dbReference type="SAM" id="Phobius"/>
    </source>
</evidence>
<gene>
    <name evidence="4" type="ORF">SAMN02982985_02701</name>
</gene>
<keyword evidence="5" id="KW-1185">Reference proteome</keyword>
<evidence type="ECO:0000259" key="3">
    <source>
        <dbReference type="Pfam" id="PF02517"/>
    </source>
</evidence>
<keyword evidence="4" id="KW-0378">Hydrolase</keyword>
<feature type="transmembrane region" description="Helical" evidence="2">
    <location>
        <begin position="485"/>
        <end position="506"/>
    </location>
</feature>
<sequence>MTAPPSSGRAMWLLARLRLRRLLNQAAGAFAGKAKAAAPGARKATPTKRRGQWLLTAIVALVMSFSFLQMARTTVVTLHCKLDAASACQLRGAQFDMAAAERAVTQAPLSPAMTRALTMNLSLLFMVSILLPLGSRELAQPDWDLEWLVTLPLRRGPLLWGRVLERSLTNPAGILALWPALGMLAWFAGYRWSAPLLSLAATALLLSLAALLRTIADTGLRMALPAAQLRNLQALCGLAGLPFMYLAMSFSMPLASGFTLDWARAFPAWPGWTPPGLALRALAAPTPALAAQGWALLLAATAALLWAGVALLRWQLRDGVVAAGSRERARPRAAARARVAVPAEAATRPAANSAAGSGAHTAADSMAGRAASPPRGGGLLGALRRMLASPVKRRELRLLSRDTAFLTQSLLLPVAIVGSQLVFNGGLDSIPELGKHPTLLAAMAFGIGAYVLMLSAFQTLNNEGQVLWLLYTFPRRIDSVLMEKAQLWGALALVYPLALFGLGAWLAPTLDWQLLVLLAIVVAGVPIYSLIAVSLGVFACDPQATEMRHRVRPTYVYLYMLLTSFYLYAIYTELWAQKLVVIVLSGALALALWQKARDELPYLLDPAAAPPARVAAADGLIAATLFFVLQGVASYVLADDIRHVDLATLVQAFAIAGAAVYLLTRLVYWRAKTAGQPPLLRGARPAAVLAWGVGLGLLAAVAGLGYLYWLLNDPLPAVAQTVRQMAQQTAQQRGWMLLLGVLAAPLCEEFIFRGLIFGGLRRSMAPLPAALVSAAVFAIVHPPLSMLPVFLLGLCTALAYQRAKVLLAPMLVHAIYNALVLGYQFWR</sequence>
<feature type="transmembrane region" description="Helical" evidence="2">
    <location>
        <begin position="112"/>
        <end position="133"/>
    </location>
</feature>
<keyword evidence="4" id="KW-0645">Protease</keyword>